<evidence type="ECO:0000313" key="2">
    <source>
        <dbReference type="Proteomes" id="UP000046680"/>
    </source>
</evidence>
<accession>A0A654U4N2</accession>
<organism evidence="1 2">
    <name type="scientific">Mycobacterium tuberculosis</name>
    <dbReference type="NCBI Taxonomy" id="1773"/>
    <lineage>
        <taxon>Bacteria</taxon>
        <taxon>Bacillati</taxon>
        <taxon>Actinomycetota</taxon>
        <taxon>Actinomycetes</taxon>
        <taxon>Mycobacteriales</taxon>
        <taxon>Mycobacteriaceae</taxon>
        <taxon>Mycobacterium</taxon>
        <taxon>Mycobacterium tuberculosis complex</taxon>
    </lineage>
</organism>
<evidence type="ECO:0000313" key="1">
    <source>
        <dbReference type="EMBL" id="CFR96808.1"/>
    </source>
</evidence>
<reference evidence="1 2" key="1">
    <citation type="submission" date="2015-03" db="EMBL/GenBank/DDBJ databases">
        <authorList>
            <consortium name="Pathogen Informatics"/>
        </authorList>
    </citation>
    <scope>NUCLEOTIDE SEQUENCE [LARGE SCALE GENOMIC DNA]</scope>
    <source>
        <strain evidence="1 2">C09601061</strain>
    </source>
</reference>
<proteinExistence type="predicted"/>
<dbReference type="AlphaFoldDB" id="A0A654U4N2"/>
<dbReference type="Proteomes" id="UP000046680">
    <property type="component" value="Unassembled WGS sequence"/>
</dbReference>
<dbReference type="EMBL" id="CGCX01001533">
    <property type="protein sequence ID" value="CFR96808.1"/>
    <property type="molecule type" value="Genomic_DNA"/>
</dbReference>
<name>A0A654U4N2_MYCTX</name>
<sequence>MDRVCSASCLNGRTANAANSQANTAAAPMAKVQISSTRRCRLLVSATVASYVAPTATDVGSGPGISTVRTR</sequence>
<protein>
    <submittedName>
        <fullName evidence="1">Uncharacterized protein</fullName>
    </submittedName>
</protein>
<gene>
    <name evidence="1" type="ORF">ERS007657_03296</name>
</gene>